<sequence>MHDLYSMKDNQQVSLKYMGDNLVLILGLCKEQVHNLCTAKEENFLSIFKSIQSWNNSIVSTSRLVWLKCYGVPISLWNANCFSKLFRDLGELLLVDQELLLLKRVDFTRILVRTSISQFITRCFKVHINGCFSQVSLFEDIGTQGPTIPTIEMTHLTFAVTSVWIWAPPAQSSLQIHGDLRRRQKCCAQGWKTPLTMLLW</sequence>
<dbReference type="PANTHER" id="PTHR34427">
    <property type="entry name" value="DUF4283 DOMAIN PROTEIN"/>
    <property type="match status" value="1"/>
</dbReference>
<dbReference type="EMBL" id="KN648749">
    <property type="protein sequence ID" value="KHN34842.1"/>
    <property type="molecule type" value="Genomic_DNA"/>
</dbReference>
<name>A0A0B2RSR7_GLYSO</name>
<organism evidence="1">
    <name type="scientific">Glycine soja</name>
    <name type="common">Wild soybean</name>
    <dbReference type="NCBI Taxonomy" id="3848"/>
    <lineage>
        <taxon>Eukaryota</taxon>
        <taxon>Viridiplantae</taxon>
        <taxon>Streptophyta</taxon>
        <taxon>Embryophyta</taxon>
        <taxon>Tracheophyta</taxon>
        <taxon>Spermatophyta</taxon>
        <taxon>Magnoliopsida</taxon>
        <taxon>eudicotyledons</taxon>
        <taxon>Gunneridae</taxon>
        <taxon>Pentapetalae</taxon>
        <taxon>rosids</taxon>
        <taxon>fabids</taxon>
        <taxon>Fabales</taxon>
        <taxon>Fabaceae</taxon>
        <taxon>Papilionoideae</taxon>
        <taxon>50 kb inversion clade</taxon>
        <taxon>NPAAA clade</taxon>
        <taxon>indigoferoid/millettioid clade</taxon>
        <taxon>Phaseoleae</taxon>
        <taxon>Glycine</taxon>
        <taxon>Glycine subgen. Soja</taxon>
    </lineage>
</organism>
<proteinExistence type="predicted"/>
<dbReference type="AlphaFoldDB" id="A0A0B2RSR7"/>
<dbReference type="Proteomes" id="UP000053555">
    <property type="component" value="Unassembled WGS sequence"/>
</dbReference>
<accession>A0A0B2RSR7</accession>
<reference evidence="1" key="1">
    <citation type="submission" date="2014-07" db="EMBL/GenBank/DDBJ databases">
        <title>Identification of a novel salt tolerance gene in wild soybean by whole-genome sequencing.</title>
        <authorList>
            <person name="Lam H.-M."/>
            <person name="Qi X."/>
            <person name="Li M.-W."/>
            <person name="Liu X."/>
            <person name="Xie M."/>
            <person name="Ni M."/>
            <person name="Xu X."/>
        </authorList>
    </citation>
    <scope>NUCLEOTIDE SEQUENCE [LARGE SCALE GENOMIC DNA]</scope>
    <source>
        <tissue evidence="1">Root</tissue>
    </source>
</reference>
<dbReference type="PANTHER" id="PTHR34427:SF5">
    <property type="entry name" value="DUF4283 DOMAIN-CONTAINING PROTEIN"/>
    <property type="match status" value="1"/>
</dbReference>
<evidence type="ECO:0000313" key="1">
    <source>
        <dbReference type="EMBL" id="KHN34842.1"/>
    </source>
</evidence>
<protein>
    <submittedName>
        <fullName evidence="1">Uncharacterized protein</fullName>
    </submittedName>
</protein>
<gene>
    <name evidence="1" type="ORF">glysoja_042154</name>
</gene>